<feature type="transmembrane region" description="Helical" evidence="7">
    <location>
        <begin position="356"/>
        <end position="385"/>
    </location>
</feature>
<gene>
    <name evidence="8" type="ORF">HNQ60_004307</name>
</gene>
<dbReference type="GO" id="GO:0005886">
    <property type="term" value="C:plasma membrane"/>
    <property type="evidence" value="ECO:0007669"/>
    <property type="project" value="TreeGrafter"/>
</dbReference>
<feature type="transmembrane region" description="Helical" evidence="7">
    <location>
        <begin position="124"/>
        <end position="149"/>
    </location>
</feature>
<comment type="subcellular location">
    <subcellularLocation>
        <location evidence="1">Membrane</location>
        <topology evidence="1">Multi-pass membrane protein</topology>
    </subcellularLocation>
</comment>
<dbReference type="NCBIfam" id="TIGR00813">
    <property type="entry name" value="sss"/>
    <property type="match status" value="1"/>
</dbReference>
<dbReference type="CDD" id="cd10329">
    <property type="entry name" value="SLC5sbd_SGLT1-like"/>
    <property type="match status" value="1"/>
</dbReference>
<dbReference type="PANTHER" id="PTHR11819">
    <property type="entry name" value="SOLUTE CARRIER FAMILY 5"/>
    <property type="match status" value="1"/>
</dbReference>
<evidence type="ECO:0000256" key="3">
    <source>
        <dbReference type="ARBA" id="ARBA00022692"/>
    </source>
</evidence>
<dbReference type="RefSeq" id="WP_184334792.1">
    <property type="nucleotide sequence ID" value="NZ_JACHHZ010000005.1"/>
</dbReference>
<evidence type="ECO:0000313" key="8">
    <source>
        <dbReference type="EMBL" id="MBB6095417.1"/>
    </source>
</evidence>
<protein>
    <submittedName>
        <fullName evidence="8">SSS family solute:Na+ symporter</fullName>
    </submittedName>
</protein>
<feature type="transmembrane region" description="Helical" evidence="7">
    <location>
        <begin position="500"/>
        <end position="521"/>
    </location>
</feature>
<dbReference type="InterPro" id="IPR001734">
    <property type="entry name" value="Na/solute_symporter"/>
</dbReference>
<dbReference type="AlphaFoldDB" id="A0A841HQD0"/>
<keyword evidence="9" id="KW-1185">Reference proteome</keyword>
<organism evidence="8 9">
    <name type="scientific">Povalibacter uvarum</name>
    <dbReference type="NCBI Taxonomy" id="732238"/>
    <lineage>
        <taxon>Bacteria</taxon>
        <taxon>Pseudomonadati</taxon>
        <taxon>Pseudomonadota</taxon>
        <taxon>Gammaproteobacteria</taxon>
        <taxon>Steroidobacterales</taxon>
        <taxon>Steroidobacteraceae</taxon>
        <taxon>Povalibacter</taxon>
    </lineage>
</organism>
<accession>A0A841HQD0</accession>
<feature type="transmembrane region" description="Helical" evidence="7">
    <location>
        <begin position="13"/>
        <end position="31"/>
    </location>
</feature>
<dbReference type="PROSITE" id="PS50283">
    <property type="entry name" value="NA_SOLUT_SYMP_3"/>
    <property type="match status" value="1"/>
</dbReference>
<sequence length="573" mass="62482">MTGTAVSFSGLDWAVVALYFVVNTAICVWCAMQKEKNTEDYFLAGRTAGWVLIGSSIFASNIGAEHLIGLAGSGADSGVAFAHWELHSYLVLVLGWIFAPFYLRAKIFTTPEFLEKRYTPATRTVLSVIFLVSYILTKASVTIFAGAFAIQTILGYDQVNVPLLGQVDFFWFAAFSLVIITGVFVILGGMKSVLYTEAMHVPVLLAGSTVLLFVGLGEIGGMDALLAANPDTSHLWRPLSTTPETQGFPGFLFDPSATPWLGVLLCSPIIGLWYWCTDQYIVQRVLTGKSLKESRRGTIFAAYLKLTPLFIFLLPGMIAVALYKQGAPGFETIGDNPQGAFPVLVSSLLPVGLRGLVLAGMLSALMSALASLFNSTATLFTVDFYKRLRPQSSEKHLVNVGRIATAGVIVLGMLWIPFLQDLGKGQLYTYLQLVQSLLAPSIAAVFMLGIFSNGVTPKSGLIGIVTGFVLGMLRLVFQATHEMYGVEWPGFIQTLVDINWLYFSFMLFVFTCVVIFAVSAVTPKAPPEQIAGITYNTATAEQIAEEKDGYGFWEIFHTVVIVAIIASIYIYFW</sequence>
<evidence type="ECO:0000256" key="1">
    <source>
        <dbReference type="ARBA" id="ARBA00004141"/>
    </source>
</evidence>
<feature type="transmembrane region" description="Helical" evidence="7">
    <location>
        <begin position="460"/>
        <end position="480"/>
    </location>
</feature>
<comment type="caution">
    <text evidence="8">The sequence shown here is derived from an EMBL/GenBank/DDBJ whole genome shotgun (WGS) entry which is preliminary data.</text>
</comment>
<dbReference type="Gene3D" id="1.20.1730.10">
    <property type="entry name" value="Sodium/glucose cotransporter"/>
    <property type="match status" value="1"/>
</dbReference>
<evidence type="ECO:0000313" key="9">
    <source>
        <dbReference type="Proteomes" id="UP000588068"/>
    </source>
</evidence>
<feature type="transmembrane region" description="Helical" evidence="7">
    <location>
        <begin position="43"/>
        <end position="64"/>
    </location>
</feature>
<evidence type="ECO:0000256" key="7">
    <source>
        <dbReference type="SAM" id="Phobius"/>
    </source>
</evidence>
<keyword evidence="3 7" id="KW-0812">Transmembrane</keyword>
<feature type="transmembrane region" description="Helical" evidence="7">
    <location>
        <begin position="430"/>
        <end position="451"/>
    </location>
</feature>
<feature type="transmembrane region" description="Helical" evidence="7">
    <location>
        <begin position="552"/>
        <end position="572"/>
    </location>
</feature>
<dbReference type="Pfam" id="PF00474">
    <property type="entry name" value="SSF"/>
    <property type="match status" value="1"/>
</dbReference>
<reference evidence="8 9" key="1">
    <citation type="submission" date="2020-08" db="EMBL/GenBank/DDBJ databases">
        <title>Genomic Encyclopedia of Type Strains, Phase IV (KMG-IV): sequencing the most valuable type-strain genomes for metagenomic binning, comparative biology and taxonomic classification.</title>
        <authorList>
            <person name="Goeker M."/>
        </authorList>
    </citation>
    <scope>NUCLEOTIDE SEQUENCE [LARGE SCALE GENOMIC DNA]</scope>
    <source>
        <strain evidence="8 9">DSM 26723</strain>
    </source>
</reference>
<keyword evidence="5 7" id="KW-0472">Membrane</keyword>
<proteinExistence type="inferred from homology"/>
<keyword evidence="4 7" id="KW-1133">Transmembrane helix</keyword>
<evidence type="ECO:0000256" key="4">
    <source>
        <dbReference type="ARBA" id="ARBA00022989"/>
    </source>
</evidence>
<feature type="transmembrane region" description="Helical" evidence="7">
    <location>
        <begin position="84"/>
        <end position="103"/>
    </location>
</feature>
<feature type="transmembrane region" description="Helical" evidence="7">
    <location>
        <begin position="201"/>
        <end position="228"/>
    </location>
</feature>
<feature type="transmembrane region" description="Helical" evidence="7">
    <location>
        <begin position="297"/>
        <end position="323"/>
    </location>
</feature>
<name>A0A841HQD0_9GAMM</name>
<feature type="transmembrane region" description="Helical" evidence="7">
    <location>
        <begin position="257"/>
        <end position="276"/>
    </location>
</feature>
<dbReference type="PANTHER" id="PTHR11819:SF195">
    <property type="entry name" value="SODIUM_GLUCOSE COTRANSPORTER 4"/>
    <property type="match status" value="1"/>
</dbReference>
<comment type="similarity">
    <text evidence="2 6">Belongs to the sodium:solute symporter (SSF) (TC 2.A.21) family.</text>
</comment>
<evidence type="ECO:0000256" key="5">
    <source>
        <dbReference type="ARBA" id="ARBA00023136"/>
    </source>
</evidence>
<dbReference type="Proteomes" id="UP000588068">
    <property type="component" value="Unassembled WGS sequence"/>
</dbReference>
<feature type="transmembrane region" description="Helical" evidence="7">
    <location>
        <begin position="397"/>
        <end position="418"/>
    </location>
</feature>
<feature type="transmembrane region" description="Helical" evidence="7">
    <location>
        <begin position="169"/>
        <end position="189"/>
    </location>
</feature>
<dbReference type="GO" id="GO:0005412">
    <property type="term" value="F:D-glucose:sodium symporter activity"/>
    <property type="evidence" value="ECO:0007669"/>
    <property type="project" value="TreeGrafter"/>
</dbReference>
<dbReference type="InterPro" id="IPR038377">
    <property type="entry name" value="Na/Glc_symporter_sf"/>
</dbReference>
<dbReference type="EMBL" id="JACHHZ010000005">
    <property type="protein sequence ID" value="MBB6095417.1"/>
    <property type="molecule type" value="Genomic_DNA"/>
</dbReference>
<evidence type="ECO:0000256" key="6">
    <source>
        <dbReference type="RuleBase" id="RU362091"/>
    </source>
</evidence>
<evidence type="ECO:0000256" key="2">
    <source>
        <dbReference type="ARBA" id="ARBA00006434"/>
    </source>
</evidence>